<dbReference type="Pfam" id="PF02464">
    <property type="entry name" value="CinA"/>
    <property type="match status" value="1"/>
</dbReference>
<dbReference type="RefSeq" id="WP_238206605.1">
    <property type="nucleotide sequence ID" value="NZ_BPQE01000027.1"/>
</dbReference>
<evidence type="ECO:0000259" key="1">
    <source>
        <dbReference type="Pfam" id="PF02464"/>
    </source>
</evidence>
<organism evidence="2 3">
    <name type="scientific">Methylobacterium aerolatum</name>
    <dbReference type="NCBI Taxonomy" id="418708"/>
    <lineage>
        <taxon>Bacteria</taxon>
        <taxon>Pseudomonadati</taxon>
        <taxon>Pseudomonadota</taxon>
        <taxon>Alphaproteobacteria</taxon>
        <taxon>Hyphomicrobiales</taxon>
        <taxon>Methylobacteriaceae</taxon>
        <taxon>Methylobacterium</taxon>
    </lineage>
</organism>
<dbReference type="Gene3D" id="3.90.950.20">
    <property type="entry name" value="CinA-like"/>
    <property type="match status" value="1"/>
</dbReference>
<name>A0ABU0I617_9HYPH</name>
<dbReference type="InterPro" id="IPR008136">
    <property type="entry name" value="CinA_C"/>
</dbReference>
<dbReference type="SUPFAM" id="SSF142433">
    <property type="entry name" value="CinA-like"/>
    <property type="match status" value="1"/>
</dbReference>
<keyword evidence="2" id="KW-0378">Hydrolase</keyword>
<dbReference type="EC" id="3.5.1.42" evidence="2"/>
<dbReference type="EMBL" id="JAUSVP010000014">
    <property type="protein sequence ID" value="MDQ0449320.1"/>
    <property type="molecule type" value="Genomic_DNA"/>
</dbReference>
<evidence type="ECO:0000313" key="2">
    <source>
        <dbReference type="EMBL" id="MDQ0449320.1"/>
    </source>
</evidence>
<reference evidence="2 3" key="1">
    <citation type="submission" date="2023-07" db="EMBL/GenBank/DDBJ databases">
        <title>Genomic Encyclopedia of Type Strains, Phase IV (KMG-IV): sequencing the most valuable type-strain genomes for metagenomic binning, comparative biology and taxonomic classification.</title>
        <authorList>
            <person name="Goeker M."/>
        </authorList>
    </citation>
    <scope>NUCLEOTIDE SEQUENCE [LARGE SCALE GENOMIC DNA]</scope>
    <source>
        <strain evidence="2 3">DSM 19013</strain>
    </source>
</reference>
<proteinExistence type="predicted"/>
<feature type="domain" description="CinA C-terminal" evidence="1">
    <location>
        <begin position="11"/>
        <end position="160"/>
    </location>
</feature>
<evidence type="ECO:0000313" key="3">
    <source>
        <dbReference type="Proteomes" id="UP001231124"/>
    </source>
</evidence>
<keyword evidence="3" id="KW-1185">Reference proteome</keyword>
<comment type="caution">
    <text evidence="2">The sequence shown here is derived from an EMBL/GenBank/DDBJ whole genome shotgun (WGS) entry which is preliminary data.</text>
</comment>
<dbReference type="GO" id="GO:0019159">
    <property type="term" value="F:nicotinamide-nucleotide amidase activity"/>
    <property type="evidence" value="ECO:0007669"/>
    <property type="project" value="UniProtKB-EC"/>
</dbReference>
<protein>
    <submittedName>
        <fullName evidence="2">Nicotinamide-nucleotide amidase</fullName>
        <ecNumber evidence="2">3.5.1.42</ecNumber>
    </submittedName>
</protein>
<gene>
    <name evidence="2" type="ORF">QO012_003837</name>
</gene>
<sequence length="162" mass="16074">MIDDPELLARAERLVAAYAAAGRTLATAESCTGGLVAALLTAVPGSSAAVERGYVTYSNAAKAEAIGVDPRLIEAHGAVSEPVAKAMAEGARTASRADVAVAITGIAGPGGGSADKPVGLVHLAVASPGGTHHLERRYGDLGRAGIRRAAVEDALGLLEGAL</sequence>
<dbReference type="Proteomes" id="UP001231124">
    <property type="component" value="Unassembled WGS sequence"/>
</dbReference>
<dbReference type="NCBIfam" id="TIGR00199">
    <property type="entry name" value="PncC_domain"/>
    <property type="match status" value="1"/>
</dbReference>
<accession>A0ABU0I617</accession>
<dbReference type="InterPro" id="IPR036653">
    <property type="entry name" value="CinA-like_C"/>
</dbReference>